<gene>
    <name evidence="1" type="ORF">RFI_22251</name>
</gene>
<evidence type="ECO:0000313" key="1">
    <source>
        <dbReference type="EMBL" id="ETO15115.1"/>
    </source>
</evidence>
<sequence>MQEQPSDLKQDIEKIRAEEADTELTFKLIRSYKLNATRLHNTLDTIAKQSPKYIEKYVLHDQLQKCDSLVERYNKMWVNIKFSIHEINSKKRQKMEEDYGMSKYVPVAEKDLYQLPILEKLLDEDAKIKTEKSISAILMKDPIFIALKNDLKFSTYDDFVAIHNQMKEFESSIHEFHNVYKEILQGKDRMNLDQDKYQEDGSTLKEAYYINILNRFTMLLGFKAQYFFAKQEDAGEGTSWLKWIENQIFRYKSDGGKQNSIKDTDSEQRDKGRVMDILDEFKDINDPSVKQIIHNKFQSFIIALTGQAKFQCFGKAIEELNDASDCRVKELVMNANVEQECDYKIIKHRANTIIDNCLEIFFMKTIHDKLLAEAISKASRIKAKTSDDEAQSLFICSERECEALDPDTREAFYLENPRDILAEGSSSINDNGANN</sequence>
<comment type="caution">
    <text evidence="1">The sequence shown here is derived from an EMBL/GenBank/DDBJ whole genome shotgun (WGS) entry which is preliminary data.</text>
</comment>
<evidence type="ECO:0000313" key="2">
    <source>
        <dbReference type="Proteomes" id="UP000023152"/>
    </source>
</evidence>
<reference evidence="1 2" key="1">
    <citation type="journal article" date="2013" name="Curr. Biol.">
        <title>The Genome of the Foraminiferan Reticulomyxa filosa.</title>
        <authorList>
            <person name="Glockner G."/>
            <person name="Hulsmann N."/>
            <person name="Schleicher M."/>
            <person name="Noegel A.A."/>
            <person name="Eichinger L."/>
            <person name="Gallinger C."/>
            <person name="Pawlowski J."/>
            <person name="Sierra R."/>
            <person name="Euteneuer U."/>
            <person name="Pillet L."/>
            <person name="Moustafa A."/>
            <person name="Platzer M."/>
            <person name="Groth M."/>
            <person name="Szafranski K."/>
            <person name="Schliwa M."/>
        </authorList>
    </citation>
    <scope>NUCLEOTIDE SEQUENCE [LARGE SCALE GENOMIC DNA]</scope>
</reference>
<organism evidence="1 2">
    <name type="scientific">Reticulomyxa filosa</name>
    <dbReference type="NCBI Taxonomy" id="46433"/>
    <lineage>
        <taxon>Eukaryota</taxon>
        <taxon>Sar</taxon>
        <taxon>Rhizaria</taxon>
        <taxon>Retaria</taxon>
        <taxon>Foraminifera</taxon>
        <taxon>Monothalamids</taxon>
        <taxon>Reticulomyxidae</taxon>
        <taxon>Reticulomyxa</taxon>
    </lineage>
</organism>
<dbReference type="EMBL" id="ASPP01019459">
    <property type="protein sequence ID" value="ETO15115.1"/>
    <property type="molecule type" value="Genomic_DNA"/>
</dbReference>
<protein>
    <submittedName>
        <fullName evidence="1">Uncharacterized protein</fullName>
    </submittedName>
</protein>
<accession>X6MPU1</accession>
<keyword evidence="2" id="KW-1185">Reference proteome</keyword>
<proteinExistence type="predicted"/>
<dbReference type="AlphaFoldDB" id="X6MPU1"/>
<name>X6MPU1_RETFI</name>
<dbReference type="Proteomes" id="UP000023152">
    <property type="component" value="Unassembled WGS sequence"/>
</dbReference>